<feature type="chain" id="PRO_5037899112" description="YD repeat-containing protein" evidence="1">
    <location>
        <begin position="21"/>
        <end position="82"/>
    </location>
</feature>
<dbReference type="KEGG" id="bban:J4G43_039450"/>
<keyword evidence="1" id="KW-0732">Signal</keyword>
<evidence type="ECO:0000313" key="2">
    <source>
        <dbReference type="EMBL" id="MBO1867119.1"/>
    </source>
</evidence>
<evidence type="ECO:0008006" key="5">
    <source>
        <dbReference type="Google" id="ProtNLM"/>
    </source>
</evidence>
<protein>
    <recommendedName>
        <fullName evidence="5">YD repeat-containing protein</fullName>
    </recommendedName>
</protein>
<dbReference type="RefSeq" id="WP_208088228.1">
    <property type="nucleotide sequence ID" value="NZ_CP086136.1"/>
</dbReference>
<dbReference type="EMBL" id="CP086136">
    <property type="protein sequence ID" value="UEM10674.1"/>
    <property type="molecule type" value="Genomic_DNA"/>
</dbReference>
<gene>
    <name evidence="3" type="ORF">J4G43_039450</name>
    <name evidence="2" type="ORF">J4G43_41365</name>
</gene>
<dbReference type="Proteomes" id="UP000664702">
    <property type="component" value="Chromosome"/>
</dbReference>
<evidence type="ECO:0000313" key="3">
    <source>
        <dbReference type="EMBL" id="UEM10674.1"/>
    </source>
</evidence>
<reference evidence="3 4" key="2">
    <citation type="journal article" date="2022" name="Int. J. Syst. Evol. Microbiol.">
        <title>Strains of Bradyrhizobium barranii sp. nov. associated with legumes native to Canada are symbionts of soybeans and belong to different subspecies (subsp. barranii subsp. nov. and subsp. apii subsp. nov.) and symbiovars (sv. glycinearum and sv. septentrionale).</title>
        <authorList>
            <person name="Bromfield E.S.P."/>
            <person name="Cloutier S."/>
            <person name="Wasai-Hara S."/>
            <person name="Minamisawa K."/>
        </authorList>
    </citation>
    <scope>NUCLEOTIDE SEQUENCE [LARGE SCALE GENOMIC DNA]</scope>
    <source>
        <strain evidence="3 4">144S4</strain>
    </source>
</reference>
<dbReference type="NCBIfam" id="TIGR01643">
    <property type="entry name" value="YD_repeat_2x"/>
    <property type="match status" value="1"/>
</dbReference>
<dbReference type="Gene3D" id="2.180.10.10">
    <property type="entry name" value="RHS repeat-associated core"/>
    <property type="match status" value="1"/>
</dbReference>
<organism evidence="2">
    <name type="scientific">Bradyrhizobium barranii subsp. barranii</name>
    <dbReference type="NCBI Taxonomy" id="2823807"/>
    <lineage>
        <taxon>Bacteria</taxon>
        <taxon>Pseudomonadati</taxon>
        <taxon>Pseudomonadota</taxon>
        <taxon>Alphaproteobacteria</taxon>
        <taxon>Hyphomicrobiales</taxon>
        <taxon>Nitrobacteraceae</taxon>
        <taxon>Bradyrhizobium</taxon>
        <taxon>Bradyrhizobium barranii</taxon>
    </lineage>
</organism>
<dbReference type="EMBL" id="JAGEMI010000001">
    <property type="protein sequence ID" value="MBO1867119.1"/>
    <property type="molecule type" value="Genomic_DNA"/>
</dbReference>
<dbReference type="AlphaFoldDB" id="A0A939MCK5"/>
<dbReference type="InterPro" id="IPR006530">
    <property type="entry name" value="YD"/>
</dbReference>
<feature type="signal peptide" evidence="1">
    <location>
        <begin position="1"/>
        <end position="20"/>
    </location>
</feature>
<evidence type="ECO:0000313" key="4">
    <source>
        <dbReference type="Proteomes" id="UP000664702"/>
    </source>
</evidence>
<sequence>MAETIVLALLMLAMIGAAQAQQRTIYDASGRVAIRSAIDSQGTVINYDRSGRVISRETTTGNTTTIYDAGGRNVARFTTNRQ</sequence>
<accession>A0A939MCK5</accession>
<proteinExistence type="predicted"/>
<name>A0A939MCK5_9BRAD</name>
<evidence type="ECO:0000256" key="1">
    <source>
        <dbReference type="SAM" id="SignalP"/>
    </source>
</evidence>
<reference evidence="2" key="1">
    <citation type="submission" date="2021-03" db="EMBL/GenBank/DDBJ databases">
        <title>Whole Genome Sequence of Bradyrhizobium sp. Strain 144S4.</title>
        <authorList>
            <person name="Bromfield E.S.P."/>
            <person name="Cloutier S."/>
        </authorList>
    </citation>
    <scope>NUCLEOTIDE SEQUENCE [LARGE SCALE GENOMIC DNA]</scope>
    <source>
        <strain evidence="2">144S4</strain>
    </source>
</reference>